<dbReference type="Proteomes" id="UP000007304">
    <property type="component" value="Unassembled WGS sequence"/>
</dbReference>
<dbReference type="HOGENOM" id="CLU_1652157_0_0_1"/>
<evidence type="ECO:0000256" key="1">
    <source>
        <dbReference type="SAM" id="SignalP"/>
    </source>
</evidence>
<proteinExistence type="predicted"/>
<evidence type="ECO:0000313" key="2">
    <source>
        <dbReference type="EMBL" id="EHY53654.1"/>
    </source>
</evidence>
<evidence type="ECO:0000313" key="3">
    <source>
        <dbReference type="Proteomes" id="UP000007304"/>
    </source>
</evidence>
<feature type="chain" id="PRO_5003602893" evidence="1">
    <location>
        <begin position="21"/>
        <end position="160"/>
    </location>
</feature>
<dbReference type="VEuPathDB" id="FungiDB:HMPREF1120_01841"/>
<keyword evidence="1" id="KW-0732">Signal</keyword>
<dbReference type="GeneID" id="20306480"/>
<dbReference type="EMBL" id="JH226131">
    <property type="protein sequence ID" value="EHY53654.1"/>
    <property type="molecule type" value="Genomic_DNA"/>
</dbReference>
<dbReference type="AlphaFoldDB" id="H6BPQ2"/>
<accession>H6BPQ2</accession>
<name>H6BPQ2_EXODN</name>
<keyword evidence="3" id="KW-1185">Reference proteome</keyword>
<dbReference type="RefSeq" id="XP_009154115.1">
    <property type="nucleotide sequence ID" value="XM_009155867.1"/>
</dbReference>
<organism evidence="2 3">
    <name type="scientific">Exophiala dermatitidis (strain ATCC 34100 / CBS 525.76 / NIH/UT8656)</name>
    <name type="common">Black yeast</name>
    <name type="synonym">Wangiella dermatitidis</name>
    <dbReference type="NCBI Taxonomy" id="858893"/>
    <lineage>
        <taxon>Eukaryota</taxon>
        <taxon>Fungi</taxon>
        <taxon>Dikarya</taxon>
        <taxon>Ascomycota</taxon>
        <taxon>Pezizomycotina</taxon>
        <taxon>Eurotiomycetes</taxon>
        <taxon>Chaetothyriomycetidae</taxon>
        <taxon>Chaetothyriales</taxon>
        <taxon>Herpotrichiellaceae</taxon>
        <taxon>Exophiala</taxon>
    </lineage>
</organism>
<reference evidence="2" key="1">
    <citation type="submission" date="2011-07" db="EMBL/GenBank/DDBJ databases">
        <title>The Genome Sequence of Exophiala (Wangiella) dermatitidis NIH/UT8656.</title>
        <authorList>
            <consortium name="The Broad Institute Genome Sequencing Platform"/>
            <person name="Cuomo C."/>
            <person name="Wang Z."/>
            <person name="Hunicke-Smith S."/>
            <person name="Szanislo P.J."/>
            <person name="Earl A."/>
            <person name="Young S.K."/>
            <person name="Zeng Q."/>
            <person name="Gargeya S."/>
            <person name="Fitzgerald M."/>
            <person name="Haas B."/>
            <person name="Abouelleil A."/>
            <person name="Alvarado L."/>
            <person name="Arachchi H.M."/>
            <person name="Berlin A."/>
            <person name="Brown A."/>
            <person name="Chapman S.B."/>
            <person name="Chen Z."/>
            <person name="Dunbar C."/>
            <person name="Freedman E."/>
            <person name="Gearin G."/>
            <person name="Gellesch M."/>
            <person name="Goldberg J."/>
            <person name="Griggs A."/>
            <person name="Gujja S."/>
            <person name="Heiman D."/>
            <person name="Howarth C."/>
            <person name="Larson L."/>
            <person name="Lui A."/>
            <person name="MacDonald P.J.P."/>
            <person name="Montmayeur A."/>
            <person name="Murphy C."/>
            <person name="Neiman D."/>
            <person name="Pearson M."/>
            <person name="Priest M."/>
            <person name="Roberts A."/>
            <person name="Saif S."/>
            <person name="Shea T."/>
            <person name="Shenoy N."/>
            <person name="Sisk P."/>
            <person name="Stolte C."/>
            <person name="Sykes S."/>
            <person name="Wortman J."/>
            <person name="Nusbaum C."/>
            <person name="Birren B."/>
        </authorList>
    </citation>
    <scope>NUCLEOTIDE SEQUENCE</scope>
    <source>
        <strain evidence="2">NIH/UT8656</strain>
    </source>
</reference>
<sequence>MRRLWNISLALSAWLEPVLRAMLTVLPENNFASGKYSPHVDSRAPFLLTLSEDEFKLDNWEESKGTSSPSASSDGQGSISSSVGSLHGCLLFGSSKSEAGFCSDAPCLPRFAADLKPLDIFLPPAFAFNTPILALSLKKISELRAALLPALDWIVNFFSS</sequence>
<protein>
    <submittedName>
        <fullName evidence="2">Uncharacterized protein</fullName>
    </submittedName>
</protein>
<gene>
    <name evidence="2" type="ORF">HMPREF1120_01841</name>
</gene>
<dbReference type="InParanoid" id="H6BPQ2"/>
<feature type="signal peptide" evidence="1">
    <location>
        <begin position="1"/>
        <end position="20"/>
    </location>
</feature>